<accession>A0ABS3JDK7</accession>
<sequence>MKKTRDVNGRAVLTGMVLEKQDKHLTIPETCNVFYDTDRTTPLGTATLYKTDAAIMAGLVVAEIRGFDTFYPTIIYVVDKSVHDEKTGITTILEGRVVGVSLTLSPNLDPSIGSIGDQLKTS</sequence>
<dbReference type="Proteomes" id="UP000664628">
    <property type="component" value="Unassembled WGS sequence"/>
</dbReference>
<name>A0ABS3JDK7_9BACT</name>
<keyword evidence="2" id="KW-1185">Reference proteome</keyword>
<organism evidence="1 2">
    <name type="scientific">Fibrella forsythiae</name>
    <dbReference type="NCBI Taxonomy" id="2817061"/>
    <lineage>
        <taxon>Bacteria</taxon>
        <taxon>Pseudomonadati</taxon>
        <taxon>Bacteroidota</taxon>
        <taxon>Cytophagia</taxon>
        <taxon>Cytophagales</taxon>
        <taxon>Spirosomataceae</taxon>
        <taxon>Fibrella</taxon>
    </lineage>
</organism>
<evidence type="ECO:0000313" key="1">
    <source>
        <dbReference type="EMBL" id="MBO0947533.1"/>
    </source>
</evidence>
<gene>
    <name evidence="1" type="ORF">J2I46_03005</name>
</gene>
<dbReference type="EMBL" id="JAFMYW010000001">
    <property type="protein sequence ID" value="MBO0947533.1"/>
    <property type="molecule type" value="Genomic_DNA"/>
</dbReference>
<evidence type="ECO:0000313" key="2">
    <source>
        <dbReference type="Proteomes" id="UP000664628"/>
    </source>
</evidence>
<reference evidence="1 2" key="1">
    <citation type="submission" date="2021-03" db="EMBL/GenBank/DDBJ databases">
        <title>Fibrella sp. HMF5405 genome sequencing and assembly.</title>
        <authorList>
            <person name="Kang H."/>
            <person name="Kim H."/>
            <person name="Bae S."/>
            <person name="Joh K."/>
        </authorList>
    </citation>
    <scope>NUCLEOTIDE SEQUENCE [LARGE SCALE GENOMIC DNA]</scope>
    <source>
        <strain evidence="1 2">HMF5405</strain>
    </source>
</reference>
<dbReference type="RefSeq" id="WP_207327441.1">
    <property type="nucleotide sequence ID" value="NZ_JAFMYW010000001.1"/>
</dbReference>
<proteinExistence type="predicted"/>
<comment type="caution">
    <text evidence="1">The sequence shown here is derived from an EMBL/GenBank/DDBJ whole genome shotgun (WGS) entry which is preliminary data.</text>
</comment>
<protein>
    <submittedName>
        <fullName evidence="1">Uncharacterized protein</fullName>
    </submittedName>
</protein>